<proteinExistence type="predicted"/>
<feature type="compositionally biased region" description="Polar residues" evidence="1">
    <location>
        <begin position="585"/>
        <end position="597"/>
    </location>
</feature>
<organism evidence="2 3">
    <name type="scientific">Corallococcus caeni</name>
    <dbReference type="NCBI Taxonomy" id="3082388"/>
    <lineage>
        <taxon>Bacteria</taxon>
        <taxon>Pseudomonadati</taxon>
        <taxon>Myxococcota</taxon>
        <taxon>Myxococcia</taxon>
        <taxon>Myxococcales</taxon>
        <taxon>Cystobacterineae</taxon>
        <taxon>Myxococcaceae</taxon>
        <taxon>Corallococcus</taxon>
    </lineage>
</organism>
<evidence type="ECO:0000256" key="1">
    <source>
        <dbReference type="SAM" id="MobiDB-lite"/>
    </source>
</evidence>
<comment type="caution">
    <text evidence="2">The sequence shown here is derived from an EMBL/GenBank/DDBJ whole genome shotgun (WGS) entry which is preliminary data.</text>
</comment>
<protein>
    <recommendedName>
        <fullName evidence="4">Peptidase C-terminal archaeal/bacterial domain-containing protein</fullName>
    </recommendedName>
</protein>
<evidence type="ECO:0008006" key="4">
    <source>
        <dbReference type="Google" id="ProtNLM"/>
    </source>
</evidence>
<feature type="region of interest" description="Disordered" evidence="1">
    <location>
        <begin position="577"/>
        <end position="597"/>
    </location>
</feature>
<dbReference type="EMBL" id="BTTX01000002">
    <property type="protein sequence ID" value="GMU06360.1"/>
    <property type="molecule type" value="Genomic_DNA"/>
</dbReference>
<accession>A0ABQ6QQS7</accession>
<sequence length="1489" mass="153646">MTCGPGNCAGCCDSTGQCHAGTENTACGLTGTACSDCLTAVCVTGRCETPVEPLAGDTCAAPVELRVDSEGFASATVDLRGLADDTAASCGTGGEDAVVAFDVPENGTFVELVVRSDDDGVRPLVALRGDCAQGGSESRCELAPVGSRSARLTTVAPRGRLFAWVEAVGTARSPLHVELRLSPPRVGDTCATPRALTLSGGNATLQDDLRRYAPDGLSCVQGARDAVYTFTLAAPAIVSASVTSRTAGFAPVLTVGFGCTGPTCNASGLGSSHFEGELFTGTYSLIVSSETLAAGEFDLALGTRPPPNGEVCSEASLLTFDSNRQATTWVPTQGRADDFTLDCMDGTPGPDSVYRFRVDQTSDLSATFNDGLLSSSNVIALRSVCDGADLGCGPALSYANLPPGEYLLFTDSSSYETRPLPLSVQLTGARPQGETCGRPVPLALSNGGAGGTVRITDTLRGATDDVPEDCGATGTVPERIYALVIDRTLLVNATATRTGTSGSLALRLMERRHCGTPYSTSCQEGTTATVQKLLPAGTYFFVVESATGVDYTLDVRAAGPAEGESCLNPVGFDFPAGGGTRTHEATTSGSSQENHNNACMGYDLPDRVYSLTLTDPFSNVVATATAQGSNNAPALILVPGCTDILGQAQNCNPTVQASRVLHQTAVPAGTYFLWVKGPKVAGTAYRLDVSVTPTPEGDTCSVATPVTLSEGPAGGMASLTGTTVGMADDLTACNVLSELPDHLYSLTFDRELDVKVKMTSAQAAARGMVSLVDATCRVSSSVCSPWEATNVTTLRAGSLGAGTHFFSVDHATGGPDAYALDVSAAPHQPGETCANPRPLVFSEGAAGGTAVLAFDAHDFFDDPSVDCHGDGADAFFTFTIDRVLDLYVAVPRDASTGTPLLSLLKGCGEALSCEPVFQSSGPFARGSLQPGTYVLAVDFDYAQYEGPLTLQASLTPPTPGDTCEVAIPLGLSPEGGTVVVPGTFSGAFNNHDGKCTFYSPDRVYSFTTTQPMSFIAEATTGSGTKAPALTLRGGTCDGAESTCGAGGKARSSIRATDLVPGTYYVFVDKASYDAPVDYSLKVSLGARPAGDVCASALPLGLPTSGPGQVTVQGDTGGFFHDLTPSCGASSGTRNAPDSVYTFTTTAKMNLRLSTKAFTAGFRPTVSLRRGCGGSDTDLRCAWTPDYSPDTWTSYRDLPAGTYYVVVDGYDATQVGAFELVARLSPSGQVGESCTSPEPLTLSQDTYGRATLTRSFPDYFEDHQDCWSFDGSDAVFAVTTDRPRRLHARAKGSPATTQPVLSVRGSPCASSSSQLACERASLDGLSRASADLPAGTSYLIVKSPLANPTGTFQLDVEVDDFAPGDVCAGAIPVAFSNGAAGGTATVSLFDPAAHGSDVKLSCDSSNRPDTFFAFTTDRMLNLSATLRRQNTSDTFSMGLVAGCGGTEAVCRATGFSTSPLVLTKSALPAGTHVLVVRGGTGFSVDLSLTP</sequence>
<name>A0ABQ6QQS7_9BACT</name>
<evidence type="ECO:0000313" key="2">
    <source>
        <dbReference type="EMBL" id="GMU06360.1"/>
    </source>
</evidence>
<reference evidence="2 3" key="1">
    <citation type="journal article" date="2024" name="Arch. Microbiol.">
        <title>Corallococcus caeni sp. nov., a novel myxobacterium isolated from activated sludge.</title>
        <authorList>
            <person name="Tomita S."/>
            <person name="Nakai R."/>
            <person name="Kuroda K."/>
            <person name="Kurashita H."/>
            <person name="Hatamoto M."/>
            <person name="Yamaguchi T."/>
            <person name="Narihiro T."/>
        </authorList>
    </citation>
    <scope>NUCLEOTIDE SEQUENCE [LARGE SCALE GENOMIC DNA]</scope>
    <source>
        <strain evidence="2 3">NO1</strain>
    </source>
</reference>
<dbReference type="Proteomes" id="UP001342631">
    <property type="component" value="Unassembled WGS sequence"/>
</dbReference>
<evidence type="ECO:0000313" key="3">
    <source>
        <dbReference type="Proteomes" id="UP001342631"/>
    </source>
</evidence>
<keyword evidence="3" id="KW-1185">Reference proteome</keyword>
<gene>
    <name evidence="2" type="ORF">ASNO1_26130</name>
</gene>